<dbReference type="AlphaFoldDB" id="A0A7W3J0Q7"/>
<dbReference type="Pfam" id="PF00155">
    <property type="entry name" value="Aminotran_1_2"/>
    <property type="match status" value="1"/>
</dbReference>
<keyword evidence="7" id="KW-0093">Biotin biosynthesis</keyword>
<evidence type="ECO:0000256" key="12">
    <source>
        <dbReference type="RuleBase" id="RU003693"/>
    </source>
</evidence>
<keyword evidence="6 14" id="KW-0808">Transferase</keyword>
<dbReference type="EC" id="2.3.1.47" evidence="5"/>
<proteinExistence type="inferred from homology"/>
<dbReference type="InterPro" id="IPR050087">
    <property type="entry name" value="AON_synthase_class-II"/>
</dbReference>
<dbReference type="InterPro" id="IPR015422">
    <property type="entry name" value="PyrdxlP-dep_Trfase_small"/>
</dbReference>
<evidence type="ECO:0000256" key="1">
    <source>
        <dbReference type="ARBA" id="ARBA00001933"/>
    </source>
</evidence>
<keyword evidence="8 12" id="KW-0663">Pyridoxal phosphate</keyword>
<dbReference type="SUPFAM" id="SSF53383">
    <property type="entry name" value="PLP-dependent transferases"/>
    <property type="match status" value="1"/>
</dbReference>
<dbReference type="RefSeq" id="WP_182539548.1">
    <property type="nucleotide sequence ID" value="NZ_JACGXA010000001.1"/>
</dbReference>
<reference evidence="14 15" key="1">
    <citation type="submission" date="2020-07" db="EMBL/GenBank/DDBJ databases">
        <title>Sequencing the genomes of 1000 actinobacteria strains.</title>
        <authorList>
            <person name="Klenk H.-P."/>
        </authorList>
    </citation>
    <scope>NUCLEOTIDE SEQUENCE [LARGE SCALE GENOMIC DNA]</scope>
    <source>
        <strain evidence="14 15">DSM 21349</strain>
    </source>
</reference>
<protein>
    <recommendedName>
        <fullName evidence="5">8-amino-7-oxononanoate synthase</fullName>
        <ecNumber evidence="5">2.3.1.47</ecNumber>
    </recommendedName>
    <alternativeName>
        <fullName evidence="9">7-keto-8-amino-pelargonic acid synthase</fullName>
    </alternativeName>
    <alternativeName>
        <fullName evidence="10">8-amino-7-ketopelargonate synthase</fullName>
    </alternativeName>
</protein>
<comment type="pathway">
    <text evidence="2">Cofactor biosynthesis; biotin biosynthesis.</text>
</comment>
<dbReference type="InterPro" id="IPR015421">
    <property type="entry name" value="PyrdxlP-dep_Trfase_major"/>
</dbReference>
<name>A0A7W3J0Q7_9ACTN</name>
<keyword evidence="15" id="KW-1185">Reference proteome</keyword>
<dbReference type="InterPro" id="IPR015424">
    <property type="entry name" value="PyrdxlP-dep_Trfase"/>
</dbReference>
<evidence type="ECO:0000256" key="5">
    <source>
        <dbReference type="ARBA" id="ARBA00013187"/>
    </source>
</evidence>
<dbReference type="GO" id="GO:0030170">
    <property type="term" value="F:pyridoxal phosphate binding"/>
    <property type="evidence" value="ECO:0007669"/>
    <property type="project" value="InterPro"/>
</dbReference>
<evidence type="ECO:0000313" key="14">
    <source>
        <dbReference type="EMBL" id="MBA8804190.1"/>
    </source>
</evidence>
<dbReference type="Proteomes" id="UP000580910">
    <property type="component" value="Unassembled WGS sequence"/>
</dbReference>
<dbReference type="Gene3D" id="3.40.640.10">
    <property type="entry name" value="Type I PLP-dependent aspartate aminotransferase-like (Major domain)"/>
    <property type="match status" value="1"/>
</dbReference>
<sequence>MTTPSGWDAWLAAEAAARDEAGLTRRLVPRKADDPTIDLAGNDYLGLSRHPDVVAGAVAAARAFGGGAGASRLVTGTLTIHAELERALADYTGQPEALVFSTGYHANLSIVTALADRTAYVVSDAHVHASLVDAVRLSRAALEIVPHSDVTAVREALARADGRPTLVLAESVYSVLGDEAPLVELAAACEEYGALLVVDEAHGLGVHGPGVVHRLGLAGLPHVVVTATLSKSLGSQGGAVLGSPALVEHLVNRARPFIFDTGLAPAAAGAALAALELLRGDPALPGVVRRRVTDLAAALGVEPPAGAVLSVPMASPQVALAAQGAVLEQGVRVGCFRPPSVPDGVSRLRITSSAGPSDEDWARAVEVLVAVVKEFRP</sequence>
<comment type="similarity">
    <text evidence="3">Belongs to the class-II pyridoxal-phosphate-dependent aminotransferase family. BioF subfamily.</text>
</comment>
<comment type="cofactor">
    <cofactor evidence="1 12">
        <name>pyridoxal 5'-phosphate</name>
        <dbReference type="ChEBI" id="CHEBI:597326"/>
    </cofactor>
</comment>
<comment type="subunit">
    <text evidence="4">Homodimer.</text>
</comment>
<comment type="catalytic activity">
    <reaction evidence="11">
        <text>6-carboxyhexanoyl-[ACP] + L-alanine + H(+) = (8S)-8-amino-7-oxononanoate + holo-[ACP] + CO2</text>
        <dbReference type="Rhea" id="RHEA:42288"/>
        <dbReference type="Rhea" id="RHEA-COMP:9685"/>
        <dbReference type="Rhea" id="RHEA-COMP:9955"/>
        <dbReference type="ChEBI" id="CHEBI:15378"/>
        <dbReference type="ChEBI" id="CHEBI:16526"/>
        <dbReference type="ChEBI" id="CHEBI:57972"/>
        <dbReference type="ChEBI" id="CHEBI:64479"/>
        <dbReference type="ChEBI" id="CHEBI:78846"/>
        <dbReference type="ChEBI" id="CHEBI:149468"/>
        <dbReference type="EC" id="2.3.1.47"/>
    </reaction>
</comment>
<evidence type="ECO:0000256" key="7">
    <source>
        <dbReference type="ARBA" id="ARBA00022756"/>
    </source>
</evidence>
<evidence type="ECO:0000256" key="9">
    <source>
        <dbReference type="ARBA" id="ARBA00032610"/>
    </source>
</evidence>
<dbReference type="Gene3D" id="3.90.1150.10">
    <property type="entry name" value="Aspartate Aminotransferase, domain 1"/>
    <property type="match status" value="1"/>
</dbReference>
<evidence type="ECO:0000256" key="2">
    <source>
        <dbReference type="ARBA" id="ARBA00004746"/>
    </source>
</evidence>
<dbReference type="InterPro" id="IPR004839">
    <property type="entry name" value="Aminotransferase_I/II_large"/>
</dbReference>
<dbReference type="PANTHER" id="PTHR13693:SF100">
    <property type="entry name" value="8-AMINO-7-OXONONANOATE SYNTHASE"/>
    <property type="match status" value="1"/>
</dbReference>
<evidence type="ECO:0000256" key="8">
    <source>
        <dbReference type="ARBA" id="ARBA00022898"/>
    </source>
</evidence>
<keyword evidence="14" id="KW-0012">Acyltransferase</keyword>
<evidence type="ECO:0000259" key="13">
    <source>
        <dbReference type="Pfam" id="PF00155"/>
    </source>
</evidence>
<dbReference type="InterPro" id="IPR001917">
    <property type="entry name" value="Aminotrans_II_pyridoxalP_BS"/>
</dbReference>
<feature type="domain" description="Aminotransferase class I/classII large" evidence="13">
    <location>
        <begin position="36"/>
        <end position="368"/>
    </location>
</feature>
<dbReference type="GO" id="GO:0008710">
    <property type="term" value="F:8-amino-7-oxononanoate synthase activity"/>
    <property type="evidence" value="ECO:0007669"/>
    <property type="project" value="UniProtKB-EC"/>
</dbReference>
<comment type="caution">
    <text evidence="14">The sequence shown here is derived from an EMBL/GenBank/DDBJ whole genome shotgun (WGS) entry which is preliminary data.</text>
</comment>
<evidence type="ECO:0000256" key="4">
    <source>
        <dbReference type="ARBA" id="ARBA00011738"/>
    </source>
</evidence>
<dbReference type="PANTHER" id="PTHR13693">
    <property type="entry name" value="CLASS II AMINOTRANSFERASE/8-AMINO-7-OXONONANOATE SYNTHASE"/>
    <property type="match status" value="1"/>
</dbReference>
<organism evidence="14 15">
    <name type="scientific">Nocardioides ginsengisegetis</name>
    <dbReference type="NCBI Taxonomy" id="661491"/>
    <lineage>
        <taxon>Bacteria</taxon>
        <taxon>Bacillati</taxon>
        <taxon>Actinomycetota</taxon>
        <taxon>Actinomycetes</taxon>
        <taxon>Propionibacteriales</taxon>
        <taxon>Nocardioidaceae</taxon>
        <taxon>Nocardioides</taxon>
    </lineage>
</organism>
<evidence type="ECO:0000256" key="3">
    <source>
        <dbReference type="ARBA" id="ARBA00010008"/>
    </source>
</evidence>
<accession>A0A7W3J0Q7</accession>
<evidence type="ECO:0000256" key="6">
    <source>
        <dbReference type="ARBA" id="ARBA00022679"/>
    </source>
</evidence>
<gene>
    <name evidence="14" type="ORF">FB382_002481</name>
</gene>
<evidence type="ECO:0000313" key="15">
    <source>
        <dbReference type="Proteomes" id="UP000580910"/>
    </source>
</evidence>
<dbReference type="GO" id="GO:0009102">
    <property type="term" value="P:biotin biosynthetic process"/>
    <property type="evidence" value="ECO:0007669"/>
    <property type="project" value="UniProtKB-KW"/>
</dbReference>
<evidence type="ECO:0000256" key="10">
    <source>
        <dbReference type="ARBA" id="ARBA00033381"/>
    </source>
</evidence>
<dbReference type="EMBL" id="JACGXA010000001">
    <property type="protein sequence ID" value="MBA8804190.1"/>
    <property type="molecule type" value="Genomic_DNA"/>
</dbReference>
<dbReference type="PROSITE" id="PS00599">
    <property type="entry name" value="AA_TRANSFER_CLASS_2"/>
    <property type="match status" value="1"/>
</dbReference>
<evidence type="ECO:0000256" key="11">
    <source>
        <dbReference type="ARBA" id="ARBA00047715"/>
    </source>
</evidence>